<dbReference type="GeneID" id="25316714"/>
<dbReference type="RefSeq" id="XP_013328191.1">
    <property type="nucleotide sequence ID" value="XM_013472737.1"/>
</dbReference>
<organism evidence="2 3">
    <name type="scientific">Rasamsonia emersonii (strain ATCC 16479 / CBS 393.64 / IMI 116815)</name>
    <dbReference type="NCBI Taxonomy" id="1408163"/>
    <lineage>
        <taxon>Eukaryota</taxon>
        <taxon>Fungi</taxon>
        <taxon>Dikarya</taxon>
        <taxon>Ascomycota</taxon>
        <taxon>Pezizomycotina</taxon>
        <taxon>Eurotiomycetes</taxon>
        <taxon>Eurotiomycetidae</taxon>
        <taxon>Eurotiales</taxon>
        <taxon>Trichocomaceae</taxon>
        <taxon>Rasamsonia</taxon>
    </lineage>
</organism>
<feature type="compositionally biased region" description="Basic and acidic residues" evidence="1">
    <location>
        <begin position="146"/>
        <end position="164"/>
    </location>
</feature>
<feature type="region of interest" description="Disordered" evidence="1">
    <location>
        <begin position="203"/>
        <end position="278"/>
    </location>
</feature>
<sequence>MVRDVICGNSKSSAGRKVSQLYNKLAQQAETNETTRTLYSLQLESEIRVRLTQVLQLFQVFPAVIPGPRALHPVPSPVLRLQGEIVDRHGDARHDAKRQAHAKPDRVPWTLARDEHVARHQGTTVAEPGQQAHRHRPLDALSHVDAQPHHDRRHVDEGAGRDEEHAHVQHAGVGYLRQLDRPPDHDQDGPQHGEGIPMAQMVAQPGADQRQHKRRRVDGNRMPLRRRRRPSQVAQDGRLEGYQRAGRFFGGHIQKKRERLPDPDLPVRNHRQNSTQGDSVVTHAAAILFKTGQQQGLLLRSQELRVLRKWDDDEEANRADDQGDDGFHYEDPTQLA</sequence>
<proteinExistence type="predicted"/>
<name>A0A0F4YTK3_RASE3</name>
<feature type="region of interest" description="Disordered" evidence="1">
    <location>
        <begin position="142"/>
        <end position="164"/>
    </location>
</feature>
<gene>
    <name evidence="2" type="ORF">T310_4366</name>
</gene>
<dbReference type="Proteomes" id="UP000053958">
    <property type="component" value="Unassembled WGS sequence"/>
</dbReference>
<feature type="region of interest" description="Disordered" evidence="1">
    <location>
        <begin position="309"/>
        <end position="336"/>
    </location>
</feature>
<comment type="caution">
    <text evidence="2">The sequence shown here is derived from an EMBL/GenBank/DDBJ whole genome shotgun (WGS) entry which is preliminary data.</text>
</comment>
<reference evidence="2 3" key="1">
    <citation type="submission" date="2015-04" db="EMBL/GenBank/DDBJ databases">
        <authorList>
            <person name="Heijne W.H."/>
            <person name="Fedorova N.D."/>
            <person name="Nierman W.C."/>
            <person name="Vollebregt A.W."/>
            <person name="Zhao Z."/>
            <person name="Wu L."/>
            <person name="Kumar M."/>
            <person name="Stam H."/>
            <person name="van den Berg M.A."/>
            <person name="Pel H.J."/>
        </authorList>
    </citation>
    <scope>NUCLEOTIDE SEQUENCE [LARGE SCALE GENOMIC DNA]</scope>
    <source>
        <strain evidence="2 3">CBS 393.64</strain>
    </source>
</reference>
<dbReference type="EMBL" id="LASV01000179">
    <property type="protein sequence ID" value="KKA21579.1"/>
    <property type="molecule type" value="Genomic_DNA"/>
</dbReference>
<accession>A0A0F4YTK3</accession>
<dbReference type="AlphaFoldDB" id="A0A0F4YTK3"/>
<evidence type="ECO:0000313" key="3">
    <source>
        <dbReference type="Proteomes" id="UP000053958"/>
    </source>
</evidence>
<keyword evidence="3" id="KW-1185">Reference proteome</keyword>
<protein>
    <submittedName>
        <fullName evidence="2">Uncharacterized protein</fullName>
    </submittedName>
</protein>
<evidence type="ECO:0000256" key="1">
    <source>
        <dbReference type="SAM" id="MobiDB-lite"/>
    </source>
</evidence>
<evidence type="ECO:0000313" key="2">
    <source>
        <dbReference type="EMBL" id="KKA21579.1"/>
    </source>
</evidence>